<dbReference type="Gene3D" id="3.90.1530.30">
    <property type="match status" value="1"/>
</dbReference>
<evidence type="ECO:0000313" key="3">
    <source>
        <dbReference type="EMBL" id="SFJ85816.1"/>
    </source>
</evidence>
<proteinExistence type="predicted"/>
<dbReference type="OrthoDB" id="7656008at2"/>
<dbReference type="STRING" id="390807.SAMN04488095_3845"/>
<evidence type="ECO:0000259" key="2">
    <source>
        <dbReference type="SMART" id="SM00470"/>
    </source>
</evidence>
<name>A0A1I3UUN6_9RHOB</name>
<feature type="region of interest" description="Disordered" evidence="1">
    <location>
        <begin position="1"/>
        <end position="42"/>
    </location>
</feature>
<dbReference type="GO" id="GO:0007059">
    <property type="term" value="P:chromosome segregation"/>
    <property type="evidence" value="ECO:0007669"/>
    <property type="project" value="TreeGrafter"/>
</dbReference>
<feature type="domain" description="ParB-like N-terminal" evidence="2">
    <location>
        <begin position="83"/>
        <end position="183"/>
    </location>
</feature>
<dbReference type="InterPro" id="IPR036086">
    <property type="entry name" value="ParB/Sulfiredoxin_sf"/>
</dbReference>
<keyword evidence="4" id="KW-1185">Reference proteome</keyword>
<dbReference type="AlphaFoldDB" id="A0A1I3UUN6"/>
<dbReference type="PANTHER" id="PTHR33375">
    <property type="entry name" value="CHROMOSOME-PARTITIONING PROTEIN PARB-RELATED"/>
    <property type="match status" value="1"/>
</dbReference>
<gene>
    <name evidence="3" type="ORF">SAMN04488095_3845</name>
</gene>
<organism evidence="3 4">
    <name type="scientific">Jannaschia pohangensis</name>
    <dbReference type="NCBI Taxonomy" id="390807"/>
    <lineage>
        <taxon>Bacteria</taxon>
        <taxon>Pseudomonadati</taxon>
        <taxon>Pseudomonadota</taxon>
        <taxon>Alphaproteobacteria</taxon>
        <taxon>Rhodobacterales</taxon>
        <taxon>Roseobacteraceae</taxon>
        <taxon>Jannaschia</taxon>
    </lineage>
</organism>
<evidence type="ECO:0000256" key="1">
    <source>
        <dbReference type="SAM" id="MobiDB-lite"/>
    </source>
</evidence>
<reference evidence="3 4" key="1">
    <citation type="submission" date="2016-10" db="EMBL/GenBank/DDBJ databases">
        <authorList>
            <person name="de Groot N.N."/>
        </authorList>
    </citation>
    <scope>NUCLEOTIDE SEQUENCE [LARGE SCALE GENOMIC DNA]</scope>
    <source>
        <strain evidence="3 4">DSM 19073</strain>
    </source>
</reference>
<dbReference type="SMART" id="SM00470">
    <property type="entry name" value="ParB"/>
    <property type="match status" value="1"/>
</dbReference>
<dbReference type="SUPFAM" id="SSF110849">
    <property type="entry name" value="ParB/Sulfiredoxin"/>
    <property type="match status" value="1"/>
</dbReference>
<dbReference type="InterPro" id="IPR050336">
    <property type="entry name" value="Chromosome_partition/occlusion"/>
</dbReference>
<evidence type="ECO:0000313" key="4">
    <source>
        <dbReference type="Proteomes" id="UP000199110"/>
    </source>
</evidence>
<dbReference type="InterPro" id="IPR003115">
    <property type="entry name" value="ParB_N"/>
</dbReference>
<dbReference type="EMBL" id="FORA01000009">
    <property type="protein sequence ID" value="SFJ85816.1"/>
    <property type="molecule type" value="Genomic_DNA"/>
</dbReference>
<dbReference type="Pfam" id="PF02195">
    <property type="entry name" value="ParB_N"/>
    <property type="match status" value="1"/>
</dbReference>
<dbReference type="GO" id="GO:0005694">
    <property type="term" value="C:chromosome"/>
    <property type="evidence" value="ECO:0007669"/>
    <property type="project" value="TreeGrafter"/>
</dbReference>
<sequence>MSRKRRMFDIDVPEETPEVADLPPEIETKSATPGRRRGPMATAIGETGDALRYRKAIEADIRAENDALAHEFVRLKGEGLITDLVPIDLIDTHKLTRDRARSGDLELAELKASLREVGLSNPIRVESVAGGRYELVEGLRRLSAYRELSQETGNPKWDRIPAGMVAAGQGAAALYRRMVDENLIRKGVSFAEMAALALAYADERVEGCSDVDEAVNRLYASVGPQKRSYIRRFALVLRLMDKHLSHAPALPRSLGLKLADRIEGAPEALKRIIGALREAPDRTAEEEVAILRRALERESAPLPAKTRGAPKAARRGRVGLSVPVGPGVRCTATDGKMEMRADMDFAAVDRDKLERAIEAFFTELGR</sequence>
<protein>
    <submittedName>
        <fullName evidence="3">Chromosome partitioning protein, ParB family</fullName>
    </submittedName>
</protein>
<accession>A0A1I3UUN6</accession>
<dbReference type="Proteomes" id="UP000199110">
    <property type="component" value="Unassembled WGS sequence"/>
</dbReference>
<dbReference type="RefSeq" id="WP_092784999.1">
    <property type="nucleotide sequence ID" value="NZ_FORA01000009.1"/>
</dbReference>
<dbReference type="PANTHER" id="PTHR33375:SF1">
    <property type="entry name" value="CHROMOSOME-PARTITIONING PROTEIN PARB-RELATED"/>
    <property type="match status" value="1"/>
</dbReference>